<sequence>MKKILTVLVFAAVLFNSYAQDTNGPFEEIDRLIGEKRYLSAIEKVNSLDTALYGPEILYYRVSISTGYFIFSLNHRMFGFRDLEPHEDIEAVRGSEGQYSMVFGDLAEDVEKALEEYPDNALVAEAAGDYYADVIRRYGDRIGYTIEELLELIFTNYEKAISRGRTNEHIVSELGMFYLSSGDAENGIRCYWEALKFNPGDASYNYNLAYALEITGRIEEALEYSRRAADNYPPGQYRADAYMMNGHLNQQLGNFTAALESYQNALALDPGSDYTVQGVIEVLLELGRTNEAADRAADFLGRKAPDFGAAVKVLSLFQSRNLDSTALEILGTAITGTDPDDAVILGSLYYHRGTLEWGIDNAAAREDFTAARELFGTVLPPDHRIFSMIDEALANIQ</sequence>
<dbReference type="PANTHER" id="PTHR44943">
    <property type="entry name" value="CELLULOSE SYNTHASE OPERON PROTEIN C"/>
    <property type="match status" value="1"/>
</dbReference>
<gene>
    <name evidence="5" type="ORF">JFL75_04620</name>
</gene>
<feature type="repeat" description="TPR" evidence="3">
    <location>
        <begin position="239"/>
        <end position="272"/>
    </location>
</feature>
<dbReference type="Pfam" id="PF13181">
    <property type="entry name" value="TPR_8"/>
    <property type="match status" value="1"/>
</dbReference>
<dbReference type="Pfam" id="PF13432">
    <property type="entry name" value="TPR_16"/>
    <property type="match status" value="1"/>
</dbReference>
<evidence type="ECO:0000256" key="2">
    <source>
        <dbReference type="ARBA" id="ARBA00022803"/>
    </source>
</evidence>
<dbReference type="InterPro" id="IPR051685">
    <property type="entry name" value="Ycf3/AcsC/BcsC/TPR_MFPF"/>
</dbReference>
<feature type="repeat" description="TPR" evidence="3">
    <location>
        <begin position="168"/>
        <end position="201"/>
    </location>
</feature>
<evidence type="ECO:0000256" key="3">
    <source>
        <dbReference type="PROSITE-ProRule" id="PRU00339"/>
    </source>
</evidence>
<name>A0A7T7XPN6_9SPIR</name>
<keyword evidence="1" id="KW-0677">Repeat</keyword>
<dbReference type="KEGG" id="bhc:JFL75_04620"/>
<keyword evidence="2 3" id="KW-0802">TPR repeat</keyword>
<organism evidence="5 6">
    <name type="scientific">Breznakiella homolactica</name>
    <dbReference type="NCBI Taxonomy" id="2798577"/>
    <lineage>
        <taxon>Bacteria</taxon>
        <taxon>Pseudomonadati</taxon>
        <taxon>Spirochaetota</taxon>
        <taxon>Spirochaetia</taxon>
        <taxon>Spirochaetales</taxon>
        <taxon>Breznakiellaceae</taxon>
        <taxon>Breznakiella</taxon>
    </lineage>
</organism>
<keyword evidence="6" id="KW-1185">Reference proteome</keyword>
<dbReference type="Proteomes" id="UP000595917">
    <property type="component" value="Chromosome"/>
</dbReference>
<dbReference type="AlphaFoldDB" id="A0A7T7XPN6"/>
<feature type="signal peptide" evidence="4">
    <location>
        <begin position="1"/>
        <end position="19"/>
    </location>
</feature>
<dbReference type="SMART" id="SM00028">
    <property type="entry name" value="TPR"/>
    <property type="match status" value="3"/>
</dbReference>
<proteinExistence type="predicted"/>
<accession>A0A7T7XPN6</accession>
<evidence type="ECO:0000313" key="6">
    <source>
        <dbReference type="Proteomes" id="UP000595917"/>
    </source>
</evidence>
<evidence type="ECO:0000313" key="5">
    <source>
        <dbReference type="EMBL" id="QQO10210.1"/>
    </source>
</evidence>
<evidence type="ECO:0000256" key="1">
    <source>
        <dbReference type="ARBA" id="ARBA00022737"/>
    </source>
</evidence>
<evidence type="ECO:0000256" key="4">
    <source>
        <dbReference type="SAM" id="SignalP"/>
    </source>
</evidence>
<keyword evidence="4" id="KW-0732">Signal</keyword>
<protein>
    <submittedName>
        <fullName evidence="5">Tetratricopeptide repeat protein</fullName>
    </submittedName>
</protein>
<dbReference type="PROSITE" id="PS50005">
    <property type="entry name" value="TPR"/>
    <property type="match status" value="2"/>
</dbReference>
<reference evidence="5" key="1">
    <citation type="submission" date="2021-01" db="EMBL/GenBank/DDBJ databases">
        <title>Description of Breznakiella homolactica.</title>
        <authorList>
            <person name="Song Y."/>
            <person name="Brune A."/>
        </authorList>
    </citation>
    <scope>NUCLEOTIDE SEQUENCE</scope>
    <source>
        <strain evidence="5">RmG30</strain>
    </source>
</reference>
<dbReference type="InterPro" id="IPR019734">
    <property type="entry name" value="TPR_rpt"/>
</dbReference>
<dbReference type="PROSITE" id="PS50293">
    <property type="entry name" value="TPR_REGION"/>
    <property type="match status" value="1"/>
</dbReference>
<dbReference type="RefSeq" id="WP_215627514.1">
    <property type="nucleotide sequence ID" value="NZ_CP067089.2"/>
</dbReference>
<dbReference type="PANTHER" id="PTHR44943:SF8">
    <property type="entry name" value="TPR REPEAT-CONTAINING PROTEIN MJ0263"/>
    <property type="match status" value="1"/>
</dbReference>
<feature type="chain" id="PRO_5031192795" evidence="4">
    <location>
        <begin position="20"/>
        <end position="397"/>
    </location>
</feature>
<dbReference type="EMBL" id="CP067089">
    <property type="protein sequence ID" value="QQO10210.1"/>
    <property type="molecule type" value="Genomic_DNA"/>
</dbReference>
<dbReference type="InterPro" id="IPR011990">
    <property type="entry name" value="TPR-like_helical_dom_sf"/>
</dbReference>
<dbReference type="Gene3D" id="1.25.40.10">
    <property type="entry name" value="Tetratricopeptide repeat domain"/>
    <property type="match status" value="2"/>
</dbReference>
<dbReference type="SUPFAM" id="SSF48452">
    <property type="entry name" value="TPR-like"/>
    <property type="match status" value="1"/>
</dbReference>